<name>A0A1V9A2E0_SACPI</name>
<dbReference type="Proteomes" id="UP000192591">
    <property type="component" value="Unassembled WGS sequence"/>
</dbReference>
<evidence type="ECO:0000313" key="1">
    <source>
        <dbReference type="EMBL" id="OQO91124.1"/>
    </source>
</evidence>
<proteinExistence type="predicted"/>
<dbReference type="STRING" id="1962155.B1813_16685"/>
<reference evidence="1 2" key="1">
    <citation type="submission" date="2017-02" db="EMBL/GenBank/DDBJ databases">
        <title>Draft genome of Saccharomonospora sp. 154.</title>
        <authorList>
            <person name="Alonso-Carmona G.S."/>
            <person name="De La Haba R."/>
            <person name="Vera-Gargallo B."/>
            <person name="Sandoval-Trujillo A.H."/>
            <person name="Ramirez-Duran N."/>
            <person name="Ventosa A."/>
        </authorList>
    </citation>
    <scope>NUCLEOTIDE SEQUENCE [LARGE SCALE GENOMIC DNA]</scope>
    <source>
        <strain evidence="1 2">LRS4.154</strain>
    </source>
</reference>
<accession>A0A1V9A2E0</accession>
<dbReference type="AlphaFoldDB" id="A0A1V9A2E0"/>
<evidence type="ECO:0000313" key="2">
    <source>
        <dbReference type="Proteomes" id="UP000192591"/>
    </source>
</evidence>
<sequence length="299" mass="31409">MSSAENVLRAAAFGARDVPEPVGERVLAAAAHRAGVPALERWLAAVVLGARGRYAAATTVLEPLTRHGEPVVASLAATALASQRRQLGGHAVALALDGLGLRRALDGLDSRWDDPPDPDGLDARGALADALTGLAADRVGMGRTAEADALLARAARVVAVTDCPRSAVRLDWVRAECALASGRAGDSISPAKRAWERARDGAGVRHQAKSGLVLGAALAASGEDGKRKRAAEIVGEALATARRHGWRSLTWPAQLLLADLHPECAVWNHSRVTEELTELLRSTDPVGRRLARTSPWVPI</sequence>
<dbReference type="EMBL" id="MWIH01000006">
    <property type="protein sequence ID" value="OQO91124.1"/>
    <property type="molecule type" value="Genomic_DNA"/>
</dbReference>
<keyword evidence="2" id="KW-1185">Reference proteome</keyword>
<dbReference type="RefSeq" id="WP_081193350.1">
    <property type="nucleotide sequence ID" value="NZ_MWIH01000006.1"/>
</dbReference>
<gene>
    <name evidence="1" type="ORF">B1813_16685</name>
</gene>
<comment type="caution">
    <text evidence="1">The sequence shown here is derived from an EMBL/GenBank/DDBJ whole genome shotgun (WGS) entry which is preliminary data.</text>
</comment>
<organism evidence="1 2">
    <name type="scientific">Saccharomonospora piscinae</name>
    <dbReference type="NCBI Taxonomy" id="687388"/>
    <lineage>
        <taxon>Bacteria</taxon>
        <taxon>Bacillati</taxon>
        <taxon>Actinomycetota</taxon>
        <taxon>Actinomycetes</taxon>
        <taxon>Pseudonocardiales</taxon>
        <taxon>Pseudonocardiaceae</taxon>
        <taxon>Saccharomonospora</taxon>
    </lineage>
</organism>
<protein>
    <submittedName>
        <fullName evidence="1">Uncharacterized protein</fullName>
    </submittedName>
</protein>